<proteinExistence type="predicted"/>
<dbReference type="Proteomes" id="UP000239504">
    <property type="component" value="Unassembled WGS sequence"/>
</dbReference>
<gene>
    <name evidence="1" type="ORF">CW354_17760</name>
</gene>
<evidence type="ECO:0000313" key="1">
    <source>
        <dbReference type="EMBL" id="PQA86200.1"/>
    </source>
</evidence>
<dbReference type="OrthoDB" id="9803810at2"/>
<dbReference type="AlphaFoldDB" id="A0A2S7K108"/>
<dbReference type="Pfam" id="PF10038">
    <property type="entry name" value="DUF2274"/>
    <property type="match status" value="1"/>
</dbReference>
<dbReference type="InterPro" id="IPR018733">
    <property type="entry name" value="DUF2274"/>
</dbReference>
<keyword evidence="2" id="KW-1185">Reference proteome</keyword>
<name>A0A2S7K108_9PROT</name>
<sequence length="81" mass="9048">MTLKLGPIPERAPVKLNISLAPPVHEALVDYAALHERAYGAKASIPEVVALMIENFLESDRSFRRARKTLHQPVKTKETSK</sequence>
<reference evidence="1 2" key="1">
    <citation type="submission" date="2017-12" db="EMBL/GenBank/DDBJ databases">
        <authorList>
            <person name="Hurst M.R.H."/>
        </authorList>
    </citation>
    <scope>NUCLEOTIDE SEQUENCE [LARGE SCALE GENOMIC DNA]</scope>
    <source>
        <strain evidence="1 2">SY-3-19</strain>
    </source>
</reference>
<dbReference type="EMBL" id="PJCH01000015">
    <property type="protein sequence ID" value="PQA86200.1"/>
    <property type="molecule type" value="Genomic_DNA"/>
</dbReference>
<protein>
    <submittedName>
        <fullName evidence="1">DUF2274 domain-containing protein</fullName>
    </submittedName>
</protein>
<dbReference type="RefSeq" id="WP_104831412.1">
    <property type="nucleotide sequence ID" value="NZ_PJCH01000015.1"/>
</dbReference>
<comment type="caution">
    <text evidence="1">The sequence shown here is derived from an EMBL/GenBank/DDBJ whole genome shotgun (WGS) entry which is preliminary data.</text>
</comment>
<organism evidence="1 2">
    <name type="scientific">Hyphococcus luteus</name>
    <dbReference type="NCBI Taxonomy" id="2058213"/>
    <lineage>
        <taxon>Bacteria</taxon>
        <taxon>Pseudomonadati</taxon>
        <taxon>Pseudomonadota</taxon>
        <taxon>Alphaproteobacteria</taxon>
        <taxon>Parvularculales</taxon>
        <taxon>Parvularculaceae</taxon>
        <taxon>Hyphococcus</taxon>
    </lineage>
</organism>
<accession>A0A2S7K108</accession>
<evidence type="ECO:0000313" key="2">
    <source>
        <dbReference type="Proteomes" id="UP000239504"/>
    </source>
</evidence>